<evidence type="ECO:0000313" key="7">
    <source>
        <dbReference type="EMBL" id="KAJ6639496.1"/>
    </source>
</evidence>
<accession>A0A9Q0S0P0</accession>
<dbReference type="SMART" id="SM00614">
    <property type="entry name" value="ZnF_BED"/>
    <property type="match status" value="1"/>
</dbReference>
<evidence type="ECO:0000256" key="4">
    <source>
        <dbReference type="ARBA" id="ARBA00022833"/>
    </source>
</evidence>
<keyword evidence="8" id="KW-1185">Reference proteome</keyword>
<dbReference type="GO" id="GO:0046983">
    <property type="term" value="F:protein dimerization activity"/>
    <property type="evidence" value="ECO:0007669"/>
    <property type="project" value="InterPro"/>
</dbReference>
<sequence>DRIPIDAQPSTSKAKKTRAVVYQFFEWDDATSRYRCPLYGKQYSMPKYGGTGSLNNHMNRNHKSAFDNEKVTKNDSIAARNGSIVTLQRPIEVTADIFATQMKNYQKASLDDVLKVYLAENVVDSEMLVKEKSGIDGALGWWKIHQKEYPTLAKVAKDFLPVSGIGVPVESLFSSGGDVMSARQQSMAAETIRMRICSQAWLKKKKSFNDDILRAIARKFGINDEIQSDDLDISEI</sequence>
<feature type="non-terminal residue" evidence="7">
    <location>
        <position position="1"/>
    </location>
</feature>
<keyword evidence="4" id="KW-0862">Zinc</keyword>
<dbReference type="Proteomes" id="UP001151699">
    <property type="component" value="Chromosome X"/>
</dbReference>
<dbReference type="PANTHER" id="PTHR46481:SF10">
    <property type="entry name" value="ZINC FINGER BED DOMAIN-CONTAINING PROTEIN 39"/>
    <property type="match status" value="1"/>
</dbReference>
<dbReference type="InterPro" id="IPR008906">
    <property type="entry name" value="HATC_C_dom"/>
</dbReference>
<reference evidence="7" key="1">
    <citation type="submission" date="2022-07" db="EMBL/GenBank/DDBJ databases">
        <authorList>
            <person name="Trinca V."/>
            <person name="Uliana J.V.C."/>
            <person name="Torres T.T."/>
            <person name="Ward R.J."/>
            <person name="Monesi N."/>
        </authorList>
    </citation>
    <scope>NUCLEOTIDE SEQUENCE</scope>
    <source>
        <strain evidence="7">HSMRA1968</strain>
        <tissue evidence="7">Whole embryos</tissue>
    </source>
</reference>
<dbReference type="Pfam" id="PF05699">
    <property type="entry name" value="Dimer_Tnp_hAT"/>
    <property type="match status" value="1"/>
</dbReference>
<dbReference type="InterPro" id="IPR012337">
    <property type="entry name" value="RNaseH-like_sf"/>
</dbReference>
<dbReference type="GO" id="GO:0005634">
    <property type="term" value="C:nucleus"/>
    <property type="evidence" value="ECO:0007669"/>
    <property type="project" value="UniProtKB-SubCell"/>
</dbReference>
<gene>
    <name evidence="7" type="primary">TRA1_27</name>
    <name evidence="7" type="ORF">Bhyg_12242</name>
</gene>
<evidence type="ECO:0000313" key="8">
    <source>
        <dbReference type="Proteomes" id="UP001151699"/>
    </source>
</evidence>
<dbReference type="PANTHER" id="PTHR46481">
    <property type="entry name" value="ZINC FINGER BED DOMAIN-CONTAINING PROTEIN 4"/>
    <property type="match status" value="1"/>
</dbReference>
<name>A0A9Q0S0P0_9DIPT</name>
<keyword evidence="5" id="KW-0539">Nucleus</keyword>
<dbReference type="AlphaFoldDB" id="A0A9Q0S0P0"/>
<keyword evidence="2" id="KW-0479">Metal-binding</keyword>
<evidence type="ECO:0000256" key="2">
    <source>
        <dbReference type="ARBA" id="ARBA00022723"/>
    </source>
</evidence>
<evidence type="ECO:0000256" key="5">
    <source>
        <dbReference type="ARBA" id="ARBA00023242"/>
    </source>
</evidence>
<evidence type="ECO:0000259" key="6">
    <source>
        <dbReference type="Pfam" id="PF05699"/>
    </source>
</evidence>
<dbReference type="SUPFAM" id="SSF53098">
    <property type="entry name" value="Ribonuclease H-like"/>
    <property type="match status" value="1"/>
</dbReference>
<dbReference type="GO" id="GO:0008270">
    <property type="term" value="F:zinc ion binding"/>
    <property type="evidence" value="ECO:0007669"/>
    <property type="project" value="UniProtKB-KW"/>
</dbReference>
<feature type="domain" description="HAT C-terminal dimerisation" evidence="6">
    <location>
        <begin position="137"/>
        <end position="202"/>
    </location>
</feature>
<dbReference type="InterPro" id="IPR052035">
    <property type="entry name" value="ZnF_BED_domain_contain"/>
</dbReference>
<dbReference type="EMBL" id="WJQU01000003">
    <property type="protein sequence ID" value="KAJ6639496.1"/>
    <property type="molecule type" value="Genomic_DNA"/>
</dbReference>
<evidence type="ECO:0000256" key="3">
    <source>
        <dbReference type="ARBA" id="ARBA00022771"/>
    </source>
</evidence>
<keyword evidence="3" id="KW-0863">Zinc-finger</keyword>
<evidence type="ECO:0000256" key="1">
    <source>
        <dbReference type="ARBA" id="ARBA00004123"/>
    </source>
</evidence>
<protein>
    <submittedName>
        <fullName evidence="7">AC transposase</fullName>
    </submittedName>
</protein>
<comment type="caution">
    <text evidence="7">The sequence shown here is derived from an EMBL/GenBank/DDBJ whole genome shotgun (WGS) entry which is preliminary data.</text>
</comment>
<proteinExistence type="predicted"/>
<feature type="non-terminal residue" evidence="7">
    <location>
        <position position="236"/>
    </location>
</feature>
<organism evidence="7 8">
    <name type="scientific">Pseudolycoriella hygida</name>
    <dbReference type="NCBI Taxonomy" id="35572"/>
    <lineage>
        <taxon>Eukaryota</taxon>
        <taxon>Metazoa</taxon>
        <taxon>Ecdysozoa</taxon>
        <taxon>Arthropoda</taxon>
        <taxon>Hexapoda</taxon>
        <taxon>Insecta</taxon>
        <taxon>Pterygota</taxon>
        <taxon>Neoptera</taxon>
        <taxon>Endopterygota</taxon>
        <taxon>Diptera</taxon>
        <taxon>Nematocera</taxon>
        <taxon>Sciaroidea</taxon>
        <taxon>Sciaridae</taxon>
        <taxon>Pseudolycoriella</taxon>
    </lineage>
</organism>
<comment type="subcellular location">
    <subcellularLocation>
        <location evidence="1">Nucleus</location>
    </subcellularLocation>
</comment>
<dbReference type="OrthoDB" id="10051975at2759"/>